<accession>A0A367L2F5</accession>
<dbReference type="AlphaFoldDB" id="A0A367L2F5"/>
<name>A0A367L2F5_9HYPO</name>
<evidence type="ECO:0000313" key="1">
    <source>
        <dbReference type="EMBL" id="RCI08402.1"/>
    </source>
</evidence>
<proteinExistence type="predicted"/>
<dbReference type="EMBL" id="LKCN02000019">
    <property type="protein sequence ID" value="RCI08402.1"/>
    <property type="molecule type" value="Genomic_DNA"/>
</dbReference>
<evidence type="ECO:0000313" key="2">
    <source>
        <dbReference type="Proteomes" id="UP000253664"/>
    </source>
</evidence>
<sequence length="80" mass="8864">MVPPSFSSTAHVWGEGSVSIPAHGGYGHKRFTNAVGGLKRRELSKRTPVLFFLDQKPLLRCGKEEGKQREKKFKVGPNPC</sequence>
<protein>
    <submittedName>
        <fullName evidence="1">Uncharacterized protein</fullName>
    </submittedName>
</protein>
<reference evidence="1 2" key="1">
    <citation type="journal article" date="2015" name="BMC Genomics">
        <title>Insights from the genome of Ophiocordyceps polyrhachis-furcata to pathogenicity and host specificity in insect fungi.</title>
        <authorList>
            <person name="Wichadakul D."/>
            <person name="Kobmoo N."/>
            <person name="Ingsriswang S."/>
            <person name="Tangphatsornruang S."/>
            <person name="Chantasingh D."/>
            <person name="Luangsa-ard J.J."/>
            <person name="Eurwilaichitr L."/>
        </authorList>
    </citation>
    <scope>NUCLEOTIDE SEQUENCE [LARGE SCALE GENOMIC DNA]</scope>
    <source>
        <strain evidence="1 2">BCC 54312</strain>
    </source>
</reference>
<dbReference type="Proteomes" id="UP000253664">
    <property type="component" value="Unassembled WGS sequence"/>
</dbReference>
<keyword evidence="2" id="KW-1185">Reference proteome</keyword>
<comment type="caution">
    <text evidence="1">The sequence shown here is derived from an EMBL/GenBank/DDBJ whole genome shotgun (WGS) entry which is preliminary data.</text>
</comment>
<gene>
    <name evidence="1" type="ORF">L249_8828</name>
</gene>
<organism evidence="1 2">
    <name type="scientific">Ophiocordyceps polyrhachis-furcata BCC 54312</name>
    <dbReference type="NCBI Taxonomy" id="1330021"/>
    <lineage>
        <taxon>Eukaryota</taxon>
        <taxon>Fungi</taxon>
        <taxon>Dikarya</taxon>
        <taxon>Ascomycota</taxon>
        <taxon>Pezizomycotina</taxon>
        <taxon>Sordariomycetes</taxon>
        <taxon>Hypocreomycetidae</taxon>
        <taxon>Hypocreales</taxon>
        <taxon>Ophiocordycipitaceae</taxon>
        <taxon>Ophiocordyceps</taxon>
    </lineage>
</organism>